<dbReference type="AlphaFoldDB" id="A0A1E3W1N0"/>
<feature type="transmembrane region" description="Helical" evidence="1">
    <location>
        <begin position="166"/>
        <end position="186"/>
    </location>
</feature>
<dbReference type="EMBL" id="LPWG01000011">
    <property type="protein sequence ID" value="ODR99431.1"/>
    <property type="molecule type" value="Genomic_DNA"/>
</dbReference>
<comment type="caution">
    <text evidence="2">The sequence shown here is derived from an EMBL/GenBank/DDBJ whole genome shotgun (WGS) entry which is preliminary data.</text>
</comment>
<feature type="transmembrane region" description="Helical" evidence="1">
    <location>
        <begin position="100"/>
        <end position="122"/>
    </location>
</feature>
<evidence type="ECO:0000313" key="2">
    <source>
        <dbReference type="EMBL" id="ODR99431.1"/>
    </source>
</evidence>
<keyword evidence="1" id="KW-0812">Transmembrane</keyword>
<sequence>MLIGAALVLFLTSIRFFWSVGVIEACIVERIDKSSDIREDDGFKKRIRFIMLFDVPCLLAHSFIFYVLCEYLYKIAECILGDPAKLVETVQQCPATETMFHIQIFLFIFSVLLIVNAIWLFTLRTEGNETFAEFFWMISNAVTAALSIIVIIFAPSHMSYTSVMTLGLVLFMANTVADLWCCARIYTVDRLGKPRILGCDCRLSWLSALFAGRHQG</sequence>
<feature type="transmembrane region" description="Helical" evidence="1">
    <location>
        <begin position="134"/>
        <end position="154"/>
    </location>
</feature>
<feature type="transmembrane region" description="Helical" evidence="1">
    <location>
        <begin position="49"/>
        <end position="68"/>
    </location>
</feature>
<keyword evidence="1" id="KW-0472">Membrane</keyword>
<gene>
    <name evidence="2" type="ORF">AUC68_05540</name>
</gene>
<feature type="transmembrane region" description="Helical" evidence="1">
    <location>
        <begin position="6"/>
        <end position="28"/>
    </location>
</feature>
<organism evidence="2 3">
    <name type="scientific">Methyloceanibacter methanicus</name>
    <dbReference type="NCBI Taxonomy" id="1774968"/>
    <lineage>
        <taxon>Bacteria</taxon>
        <taxon>Pseudomonadati</taxon>
        <taxon>Pseudomonadota</taxon>
        <taxon>Alphaproteobacteria</taxon>
        <taxon>Hyphomicrobiales</taxon>
        <taxon>Hyphomicrobiaceae</taxon>
        <taxon>Methyloceanibacter</taxon>
    </lineage>
</organism>
<protein>
    <submittedName>
        <fullName evidence="2">Uncharacterized protein</fullName>
    </submittedName>
</protein>
<keyword evidence="3" id="KW-1185">Reference proteome</keyword>
<dbReference type="STRING" id="1774968.AUC68_05540"/>
<name>A0A1E3W1N0_9HYPH</name>
<dbReference type="Proteomes" id="UP000094501">
    <property type="component" value="Unassembled WGS sequence"/>
</dbReference>
<evidence type="ECO:0000256" key="1">
    <source>
        <dbReference type="SAM" id="Phobius"/>
    </source>
</evidence>
<keyword evidence="1" id="KW-1133">Transmembrane helix</keyword>
<proteinExistence type="predicted"/>
<reference evidence="2 3" key="1">
    <citation type="journal article" date="2016" name="Environ. Microbiol.">
        <title>New Methyloceanibacter diversity from North Sea sediments includes methanotroph containing solely the soluble methane monooxygenase.</title>
        <authorList>
            <person name="Vekeman B."/>
            <person name="Kerckhof F.M."/>
            <person name="Cremers G."/>
            <person name="de Vos P."/>
            <person name="Vandamme P."/>
            <person name="Boon N."/>
            <person name="Op den Camp H.J."/>
            <person name="Heylen K."/>
        </authorList>
    </citation>
    <scope>NUCLEOTIDE SEQUENCE [LARGE SCALE GENOMIC DNA]</scope>
    <source>
        <strain evidence="2 3">R-67174</strain>
    </source>
</reference>
<accession>A0A1E3W1N0</accession>
<evidence type="ECO:0000313" key="3">
    <source>
        <dbReference type="Proteomes" id="UP000094501"/>
    </source>
</evidence>